<evidence type="ECO:0000256" key="2">
    <source>
        <dbReference type="ARBA" id="ARBA00022737"/>
    </source>
</evidence>
<dbReference type="Proteomes" id="UP001141806">
    <property type="component" value="Unassembled WGS sequence"/>
</dbReference>
<dbReference type="AlphaFoldDB" id="A0A9Q0R457"/>
<comment type="caution">
    <text evidence="3">The sequence shown here is derived from an EMBL/GenBank/DDBJ whole genome shotgun (WGS) entry which is preliminary data.</text>
</comment>
<dbReference type="OrthoDB" id="1592198at2759"/>
<evidence type="ECO:0000313" key="4">
    <source>
        <dbReference type="Proteomes" id="UP001141806"/>
    </source>
</evidence>
<reference evidence="3" key="1">
    <citation type="journal article" date="2023" name="Plant J.">
        <title>The genome of the king protea, Protea cynaroides.</title>
        <authorList>
            <person name="Chang J."/>
            <person name="Duong T.A."/>
            <person name="Schoeman C."/>
            <person name="Ma X."/>
            <person name="Roodt D."/>
            <person name="Barker N."/>
            <person name="Li Z."/>
            <person name="Van de Peer Y."/>
            <person name="Mizrachi E."/>
        </authorList>
    </citation>
    <scope>NUCLEOTIDE SEQUENCE</scope>
    <source>
        <tissue evidence="3">Young leaves</tissue>
    </source>
</reference>
<evidence type="ECO:0000313" key="3">
    <source>
        <dbReference type="EMBL" id="KAJ4982319.1"/>
    </source>
</evidence>
<dbReference type="GO" id="GO:0009507">
    <property type="term" value="C:chloroplast"/>
    <property type="evidence" value="ECO:0007669"/>
    <property type="project" value="TreeGrafter"/>
</dbReference>
<dbReference type="GO" id="GO:0010019">
    <property type="term" value="P:chloroplast-nucleus signaling pathway"/>
    <property type="evidence" value="ECO:0007669"/>
    <property type="project" value="TreeGrafter"/>
</dbReference>
<sequence>MSPGGWLLAKREFVGPIMARADGFFSASPSLSITAFALHLLQSAWPRHLPTPLLTIFSKNVISKHLSTSSRNPPIRVGSAASTANTRLQFVALRLLNDYVEEILEDQKKNDDISKEGFAIRIISLYGKSGMFDQAYQTFDQLPEPKCQRTVKSFDALLTACVDTSTFDKAELLFCELPSCLSIQPNLY</sequence>
<dbReference type="EMBL" id="JAMYWD010000001">
    <property type="protein sequence ID" value="KAJ4982319.1"/>
    <property type="molecule type" value="Genomic_DNA"/>
</dbReference>
<keyword evidence="4" id="KW-1185">Reference proteome</keyword>
<organism evidence="3 4">
    <name type="scientific">Protea cynaroides</name>
    <dbReference type="NCBI Taxonomy" id="273540"/>
    <lineage>
        <taxon>Eukaryota</taxon>
        <taxon>Viridiplantae</taxon>
        <taxon>Streptophyta</taxon>
        <taxon>Embryophyta</taxon>
        <taxon>Tracheophyta</taxon>
        <taxon>Spermatophyta</taxon>
        <taxon>Magnoliopsida</taxon>
        <taxon>Proteales</taxon>
        <taxon>Proteaceae</taxon>
        <taxon>Protea</taxon>
    </lineage>
</organism>
<dbReference type="PANTHER" id="PTHR47936:SF5">
    <property type="entry name" value="PENTACOTRIPEPTIDE-REPEAT REGION OF PRORP DOMAIN-CONTAINING PROTEIN"/>
    <property type="match status" value="1"/>
</dbReference>
<name>A0A9Q0R457_9MAGN</name>
<evidence type="ECO:0008006" key="5">
    <source>
        <dbReference type="Google" id="ProtNLM"/>
    </source>
</evidence>
<comment type="similarity">
    <text evidence="1">Belongs to the PPR family. P subfamily.</text>
</comment>
<dbReference type="PANTHER" id="PTHR47936">
    <property type="entry name" value="PPR_LONG DOMAIN-CONTAINING PROTEIN"/>
    <property type="match status" value="1"/>
</dbReference>
<evidence type="ECO:0000256" key="1">
    <source>
        <dbReference type="ARBA" id="ARBA00007626"/>
    </source>
</evidence>
<gene>
    <name evidence="3" type="ORF">NE237_033156</name>
</gene>
<keyword evidence="2" id="KW-0677">Repeat</keyword>
<accession>A0A9Q0R457</accession>
<dbReference type="Gene3D" id="1.25.40.10">
    <property type="entry name" value="Tetratricopeptide repeat domain"/>
    <property type="match status" value="1"/>
</dbReference>
<proteinExistence type="inferred from homology"/>
<protein>
    <recommendedName>
        <fullName evidence="5">Pentatricopeptide repeat-containing protein</fullName>
    </recommendedName>
</protein>
<dbReference type="InterPro" id="IPR011990">
    <property type="entry name" value="TPR-like_helical_dom_sf"/>
</dbReference>
<dbReference type="GO" id="GO:0031930">
    <property type="term" value="P:mitochondria-nucleus signaling pathway"/>
    <property type="evidence" value="ECO:0007669"/>
    <property type="project" value="TreeGrafter"/>
</dbReference>